<dbReference type="SUPFAM" id="SSF52540">
    <property type="entry name" value="P-loop containing nucleoside triphosphate hydrolases"/>
    <property type="match status" value="1"/>
</dbReference>
<dbReference type="Pfam" id="PF00005">
    <property type="entry name" value="ABC_tran"/>
    <property type="match status" value="1"/>
</dbReference>
<dbReference type="InterPro" id="IPR027417">
    <property type="entry name" value="P-loop_NTPase"/>
</dbReference>
<keyword evidence="5 8" id="KW-1133">Transmembrane helix</keyword>
<dbReference type="SMART" id="SM00382">
    <property type="entry name" value="AAA"/>
    <property type="match status" value="1"/>
</dbReference>
<comment type="subcellular location">
    <subcellularLocation>
        <location evidence="1">Cell membrane</location>
        <topology evidence="1">Multi-pass membrane protein</topology>
    </subcellularLocation>
</comment>
<gene>
    <name evidence="11" type="ORF">OG913_11845</name>
</gene>
<feature type="compositionally biased region" description="Basic and acidic residues" evidence="7">
    <location>
        <begin position="470"/>
        <end position="488"/>
    </location>
</feature>
<feature type="domain" description="ABC transmembrane type-1" evidence="10">
    <location>
        <begin position="22"/>
        <end position="330"/>
    </location>
</feature>
<evidence type="ECO:0000256" key="7">
    <source>
        <dbReference type="SAM" id="MobiDB-lite"/>
    </source>
</evidence>
<dbReference type="InterPro" id="IPR003439">
    <property type="entry name" value="ABC_transporter-like_ATP-bd"/>
</dbReference>
<feature type="region of interest" description="Disordered" evidence="7">
    <location>
        <begin position="461"/>
        <end position="489"/>
    </location>
</feature>
<evidence type="ECO:0000256" key="6">
    <source>
        <dbReference type="ARBA" id="ARBA00023136"/>
    </source>
</evidence>
<feature type="transmembrane region" description="Helical" evidence="8">
    <location>
        <begin position="272"/>
        <end position="293"/>
    </location>
</feature>
<dbReference type="EMBL" id="CP108085">
    <property type="protein sequence ID" value="WUP77672.1"/>
    <property type="molecule type" value="Genomic_DNA"/>
</dbReference>
<dbReference type="Proteomes" id="UP001432011">
    <property type="component" value="Chromosome"/>
</dbReference>
<reference evidence="11" key="1">
    <citation type="submission" date="2022-10" db="EMBL/GenBank/DDBJ databases">
        <title>The complete genomes of actinobacterial strains from the NBC collection.</title>
        <authorList>
            <person name="Joergensen T.S."/>
            <person name="Alvarez Arevalo M."/>
            <person name="Sterndorff E.B."/>
            <person name="Faurdal D."/>
            <person name="Vuksanovic O."/>
            <person name="Mourched A.-S."/>
            <person name="Charusanti P."/>
            <person name="Shaw S."/>
            <person name="Blin K."/>
            <person name="Weber T."/>
        </authorList>
    </citation>
    <scope>NUCLEOTIDE SEQUENCE</scope>
    <source>
        <strain evidence="11">NBC_00254</strain>
    </source>
</reference>
<evidence type="ECO:0000256" key="4">
    <source>
        <dbReference type="ARBA" id="ARBA00022840"/>
    </source>
</evidence>
<evidence type="ECO:0000256" key="3">
    <source>
        <dbReference type="ARBA" id="ARBA00022741"/>
    </source>
</evidence>
<feature type="transmembrane region" description="Helical" evidence="8">
    <location>
        <begin position="90"/>
        <end position="113"/>
    </location>
</feature>
<name>A0ABZ1T186_9ACTN</name>
<evidence type="ECO:0000313" key="12">
    <source>
        <dbReference type="Proteomes" id="UP001432011"/>
    </source>
</evidence>
<keyword evidence="6 8" id="KW-0472">Membrane</keyword>
<dbReference type="PANTHER" id="PTHR43394">
    <property type="entry name" value="ATP-DEPENDENT PERMEASE MDL1, MITOCHONDRIAL"/>
    <property type="match status" value="1"/>
</dbReference>
<accession>A0ABZ1T186</accession>
<dbReference type="PANTHER" id="PTHR43394:SF1">
    <property type="entry name" value="ATP-BINDING CASSETTE SUB-FAMILY B MEMBER 10, MITOCHONDRIAL"/>
    <property type="match status" value="1"/>
</dbReference>
<dbReference type="InterPro" id="IPR003593">
    <property type="entry name" value="AAA+_ATPase"/>
</dbReference>
<feature type="transmembrane region" description="Helical" evidence="8">
    <location>
        <begin position="20"/>
        <end position="42"/>
    </location>
</feature>
<organism evidence="11 12">
    <name type="scientific">Microbispora hainanensis</name>
    <dbReference type="NCBI Taxonomy" id="568844"/>
    <lineage>
        <taxon>Bacteria</taxon>
        <taxon>Bacillati</taxon>
        <taxon>Actinomycetota</taxon>
        <taxon>Actinomycetes</taxon>
        <taxon>Streptosporangiales</taxon>
        <taxon>Streptosporangiaceae</taxon>
        <taxon>Microbispora</taxon>
    </lineage>
</organism>
<feature type="transmembrane region" description="Helical" evidence="8">
    <location>
        <begin position="305"/>
        <end position="326"/>
    </location>
</feature>
<dbReference type="Pfam" id="PF00664">
    <property type="entry name" value="ABC_membrane"/>
    <property type="match status" value="1"/>
</dbReference>
<dbReference type="PROSITE" id="PS50929">
    <property type="entry name" value="ABC_TM1F"/>
    <property type="match status" value="1"/>
</dbReference>
<keyword evidence="2 8" id="KW-0812">Transmembrane</keyword>
<dbReference type="SUPFAM" id="SSF90123">
    <property type="entry name" value="ABC transporter transmembrane region"/>
    <property type="match status" value="1"/>
</dbReference>
<evidence type="ECO:0000256" key="1">
    <source>
        <dbReference type="ARBA" id="ARBA00004651"/>
    </source>
</evidence>
<proteinExistence type="predicted"/>
<dbReference type="GO" id="GO:0005524">
    <property type="term" value="F:ATP binding"/>
    <property type="evidence" value="ECO:0007669"/>
    <property type="project" value="UniProtKB-KW"/>
</dbReference>
<keyword evidence="12" id="KW-1185">Reference proteome</keyword>
<dbReference type="RefSeq" id="WP_147942479.1">
    <property type="nucleotide sequence ID" value="NZ_CP108085.1"/>
</dbReference>
<evidence type="ECO:0000256" key="5">
    <source>
        <dbReference type="ARBA" id="ARBA00022989"/>
    </source>
</evidence>
<feature type="transmembrane region" description="Helical" evidence="8">
    <location>
        <begin position="187"/>
        <end position="207"/>
    </location>
</feature>
<dbReference type="Gene3D" id="3.40.50.300">
    <property type="entry name" value="P-loop containing nucleotide triphosphate hydrolases"/>
    <property type="match status" value="1"/>
</dbReference>
<feature type="domain" description="ABC transporter" evidence="9">
    <location>
        <begin position="361"/>
        <end position="619"/>
    </location>
</feature>
<dbReference type="InterPro" id="IPR039421">
    <property type="entry name" value="Type_1_exporter"/>
</dbReference>
<dbReference type="Gene3D" id="1.20.1560.10">
    <property type="entry name" value="ABC transporter type 1, transmembrane domain"/>
    <property type="match status" value="1"/>
</dbReference>
<keyword evidence="4 11" id="KW-0067">ATP-binding</keyword>
<protein>
    <submittedName>
        <fullName evidence="11">ABC transporter ATP-binding protein/permease</fullName>
    </submittedName>
</protein>
<keyword evidence="3" id="KW-0547">Nucleotide-binding</keyword>
<feature type="transmembrane region" description="Helical" evidence="8">
    <location>
        <begin position="163"/>
        <end position="181"/>
    </location>
</feature>
<evidence type="ECO:0000259" key="10">
    <source>
        <dbReference type="PROSITE" id="PS50929"/>
    </source>
</evidence>
<evidence type="ECO:0000259" key="9">
    <source>
        <dbReference type="PROSITE" id="PS50893"/>
    </source>
</evidence>
<dbReference type="PROSITE" id="PS50893">
    <property type="entry name" value="ABC_TRANSPORTER_2"/>
    <property type="match status" value="1"/>
</dbReference>
<evidence type="ECO:0000256" key="2">
    <source>
        <dbReference type="ARBA" id="ARBA00022692"/>
    </source>
</evidence>
<evidence type="ECO:0000256" key="8">
    <source>
        <dbReference type="SAM" id="Phobius"/>
    </source>
</evidence>
<sequence length="622" mass="63132">MSSRPADLLIARAVRRGGPWLAVLAATALLGAAADLLLPAALGRAVDVVVRIQSRTGAGPGAETGAGSGAGAGVGAGAGGEAAFGLTGPLATAVLLIALVVACDALGVLAAGVSGARAARWLRSRVVAHTLSVGAGMTRHLAPGEIVTRAGVNVEEAGRTPEAVVTAATLVVPAAGSVVALALIDPWLAVTLVAGLLLIVAVLRAFMRRTTAASGGYQQAQGEIAGMLVGALAGARTITAAGTEDREAARVLAPLPRLRAHGLALWRLQARAGVQAAVVVPLLEIAVLAAGGLRLSAGGLTVGELLAAARYVVLGAGLGSALGYAARIARARSAAQRLEELFAVPPPAYGDRPLPPGPGTLELRDVTVRADGTRLLSGVSLVVPGGTCTAVVGRSGSGKSSLAAVAGRLVDPERGAVLLDGVPLREIGREPLRRAVGYAFERPALFGETLAEAVAFGLPPGDGTAHSTARSRDKARTENATRSRDTARTENAARAAAVAACADVFIRRLPHGYATPVAEAPMSGGEVQRIGLARAFAQAGRLLILDDAMSSLDTVTERQVGRALTGSLSGRTRLVVAHRVTTAAQADQVVWLEDGRVRATGTHERLWHDPGYRAVFRAEDAS</sequence>
<evidence type="ECO:0000313" key="11">
    <source>
        <dbReference type="EMBL" id="WUP77672.1"/>
    </source>
</evidence>
<dbReference type="InterPro" id="IPR011527">
    <property type="entry name" value="ABC1_TM_dom"/>
</dbReference>
<dbReference type="InterPro" id="IPR036640">
    <property type="entry name" value="ABC1_TM_sf"/>
</dbReference>